<dbReference type="NCBIfam" id="TIGR02857">
    <property type="entry name" value="CydD"/>
    <property type="match status" value="1"/>
</dbReference>
<dbReference type="RefSeq" id="WP_343821416.1">
    <property type="nucleotide sequence ID" value="NZ_BAAAFN010000015.1"/>
</dbReference>
<dbReference type="Gene3D" id="1.20.1560.10">
    <property type="entry name" value="ABC transporter type 1, transmembrane domain"/>
    <property type="match status" value="1"/>
</dbReference>
<dbReference type="InterPro" id="IPR039421">
    <property type="entry name" value="Type_1_exporter"/>
</dbReference>
<evidence type="ECO:0000256" key="7">
    <source>
        <dbReference type="ARBA" id="ARBA00023136"/>
    </source>
</evidence>
<feature type="transmembrane region" description="Helical" evidence="9">
    <location>
        <begin position="257"/>
        <end position="282"/>
    </location>
</feature>
<accession>A0ABP3DJ59</accession>
<dbReference type="Proteomes" id="UP001501176">
    <property type="component" value="Unassembled WGS sequence"/>
</dbReference>
<keyword evidence="13" id="KW-1185">Reference proteome</keyword>
<feature type="domain" description="ABC transmembrane type-1" evidence="11">
    <location>
        <begin position="37"/>
        <end position="326"/>
    </location>
</feature>
<keyword evidence="7 9" id="KW-0472">Membrane</keyword>
<dbReference type="InterPro" id="IPR011527">
    <property type="entry name" value="ABC1_TM_dom"/>
</dbReference>
<evidence type="ECO:0000313" key="13">
    <source>
        <dbReference type="Proteomes" id="UP001501176"/>
    </source>
</evidence>
<evidence type="ECO:0000256" key="9">
    <source>
        <dbReference type="SAM" id="Phobius"/>
    </source>
</evidence>
<evidence type="ECO:0000256" key="6">
    <source>
        <dbReference type="ARBA" id="ARBA00022989"/>
    </source>
</evidence>
<protein>
    <submittedName>
        <fullName evidence="12">Thiol reductant ABC exporter subunit CydD</fullName>
    </submittedName>
</protein>
<dbReference type="PROSITE" id="PS50893">
    <property type="entry name" value="ABC_TRANSPORTER_2"/>
    <property type="match status" value="1"/>
</dbReference>
<sequence length="590" mass="63137">MNDRSSLEYDPAIVQPATPDQARWLRDLARQARVPLALAAAAPLLAGCLLVIQSWLLAHTLEAGFIQRVGRDALLQPLAGIAALILARAALAWMAERAGALAAERIKRAVRQMLMRTLLAAGPAWTRRQASGELAGAVVEQTEALDGYFSHYLPSMAAALVLPIAFSLVVLPVDLVAGLLLLATAPLIPLFMALVGWGAEAASRRHLRTFARLSGFFADRLRGLSTLKLHGRAQAESETVAQASDTLRDRTLAVLRIAFLSSAVLEFFAALGVAGVAVYIGLSYLGYLDLRTQPLTLQAGFFCLLMAPEVYAPLRQFAAHYHDRAAARAAAVQIEATFGALPPLGAAMPQPPDASRDTDTEAPRGAPQASGLAVQAGPLRLILPERSRPVLDGLSLSIQPGEHVALLGGSGVGKTTLLEVLARLQTAEGPLRLDGRPLAEWPESRLRERVILIGQRPCLLQGSIADNIRLGRPEASAAEISRAAQRACVTEFSQHMPHGLDSQLDPRGHGLSGGQAQRVALARLYLRAPGLILLDEPTAHLDEATRNAVLDGLLDFARGRTLLLVTHSVEVARRLPRRLRLENGRIGAAT</sequence>
<evidence type="ECO:0000256" key="2">
    <source>
        <dbReference type="ARBA" id="ARBA00022475"/>
    </source>
</evidence>
<feature type="transmembrane region" description="Helical" evidence="9">
    <location>
        <begin position="36"/>
        <end position="58"/>
    </location>
</feature>
<keyword evidence="6 9" id="KW-1133">Transmembrane helix</keyword>
<feature type="transmembrane region" description="Helical" evidence="9">
    <location>
        <begin position="78"/>
        <end position="95"/>
    </location>
</feature>
<dbReference type="InterPro" id="IPR014216">
    <property type="entry name" value="ABC_transptr_CydD"/>
</dbReference>
<feature type="transmembrane region" description="Helical" evidence="9">
    <location>
        <begin position="152"/>
        <end position="171"/>
    </location>
</feature>
<evidence type="ECO:0000259" key="10">
    <source>
        <dbReference type="PROSITE" id="PS50893"/>
    </source>
</evidence>
<evidence type="ECO:0000256" key="8">
    <source>
        <dbReference type="SAM" id="MobiDB-lite"/>
    </source>
</evidence>
<dbReference type="InterPro" id="IPR036640">
    <property type="entry name" value="ABC1_TM_sf"/>
</dbReference>
<evidence type="ECO:0000256" key="3">
    <source>
        <dbReference type="ARBA" id="ARBA00022692"/>
    </source>
</evidence>
<evidence type="ECO:0000256" key="1">
    <source>
        <dbReference type="ARBA" id="ARBA00004651"/>
    </source>
</evidence>
<dbReference type="PANTHER" id="PTHR24221:SF261">
    <property type="entry name" value="GLUTATHIONE_L-CYSTEINE TRANSPORT SYSTEM ATP-BINDING_PERMEASE PROTEIN CYDD"/>
    <property type="match status" value="1"/>
</dbReference>
<evidence type="ECO:0000256" key="4">
    <source>
        <dbReference type="ARBA" id="ARBA00022741"/>
    </source>
</evidence>
<dbReference type="SUPFAM" id="SSF90123">
    <property type="entry name" value="ABC transporter transmembrane region"/>
    <property type="match status" value="1"/>
</dbReference>
<dbReference type="CDD" id="cd18584">
    <property type="entry name" value="ABC_6TM_AarD_CydD"/>
    <property type="match status" value="1"/>
</dbReference>
<dbReference type="InterPro" id="IPR017871">
    <property type="entry name" value="ABC_transporter-like_CS"/>
</dbReference>
<comment type="caution">
    <text evidence="12">The sequence shown here is derived from an EMBL/GenBank/DDBJ whole genome shotgun (WGS) entry which is preliminary data.</text>
</comment>
<dbReference type="Pfam" id="PF00664">
    <property type="entry name" value="ABC_membrane"/>
    <property type="match status" value="1"/>
</dbReference>
<dbReference type="Gene3D" id="3.40.50.300">
    <property type="entry name" value="P-loop containing nucleotide triphosphate hydrolases"/>
    <property type="match status" value="1"/>
</dbReference>
<dbReference type="SUPFAM" id="SSF52540">
    <property type="entry name" value="P-loop containing nucleoside triphosphate hydrolases"/>
    <property type="match status" value="1"/>
</dbReference>
<dbReference type="InterPro" id="IPR003593">
    <property type="entry name" value="AAA+_ATPase"/>
</dbReference>
<dbReference type="Pfam" id="PF00005">
    <property type="entry name" value="ABC_tran"/>
    <property type="match status" value="1"/>
</dbReference>
<dbReference type="InterPro" id="IPR003439">
    <property type="entry name" value="ABC_transporter-like_ATP-bd"/>
</dbReference>
<dbReference type="InterPro" id="IPR027417">
    <property type="entry name" value="P-loop_NTPase"/>
</dbReference>
<dbReference type="SMART" id="SM00382">
    <property type="entry name" value="AAA"/>
    <property type="match status" value="1"/>
</dbReference>
<dbReference type="EMBL" id="BAAAFN010000015">
    <property type="protein sequence ID" value="GAA0233289.1"/>
    <property type="molecule type" value="Genomic_DNA"/>
</dbReference>
<comment type="subcellular location">
    <subcellularLocation>
        <location evidence="1">Cell membrane</location>
        <topology evidence="1">Multi-pass membrane protein</topology>
    </subcellularLocation>
</comment>
<keyword evidence="5" id="KW-0067">ATP-binding</keyword>
<feature type="region of interest" description="Disordered" evidence="8">
    <location>
        <begin position="345"/>
        <end position="369"/>
    </location>
</feature>
<organism evidence="12 13">
    <name type="scientific">Castellaniella daejeonensis</name>
    <dbReference type="NCBI Taxonomy" id="659013"/>
    <lineage>
        <taxon>Bacteria</taxon>
        <taxon>Pseudomonadati</taxon>
        <taxon>Pseudomonadota</taxon>
        <taxon>Betaproteobacteria</taxon>
        <taxon>Burkholderiales</taxon>
        <taxon>Alcaligenaceae</taxon>
        <taxon>Castellaniella</taxon>
    </lineage>
</organism>
<evidence type="ECO:0000313" key="12">
    <source>
        <dbReference type="EMBL" id="GAA0233289.1"/>
    </source>
</evidence>
<name>A0ABP3DJ59_9BURK</name>
<feature type="transmembrane region" description="Helical" evidence="9">
    <location>
        <begin position="177"/>
        <end position="199"/>
    </location>
</feature>
<evidence type="ECO:0000259" key="11">
    <source>
        <dbReference type="PROSITE" id="PS50929"/>
    </source>
</evidence>
<dbReference type="PANTHER" id="PTHR24221">
    <property type="entry name" value="ATP-BINDING CASSETTE SUB-FAMILY B"/>
    <property type="match status" value="1"/>
</dbReference>
<reference evidence="13" key="1">
    <citation type="journal article" date="2019" name="Int. J. Syst. Evol. Microbiol.">
        <title>The Global Catalogue of Microorganisms (GCM) 10K type strain sequencing project: providing services to taxonomists for standard genome sequencing and annotation.</title>
        <authorList>
            <consortium name="The Broad Institute Genomics Platform"/>
            <consortium name="The Broad Institute Genome Sequencing Center for Infectious Disease"/>
            <person name="Wu L."/>
            <person name="Ma J."/>
        </authorList>
    </citation>
    <scope>NUCLEOTIDE SEQUENCE [LARGE SCALE GENOMIC DNA]</scope>
    <source>
        <strain evidence="13">JCM 16240</strain>
    </source>
</reference>
<dbReference type="PROSITE" id="PS00211">
    <property type="entry name" value="ABC_TRANSPORTER_1"/>
    <property type="match status" value="1"/>
</dbReference>
<gene>
    <name evidence="12" type="primary">cydD</name>
    <name evidence="12" type="ORF">GCM10009125_22800</name>
</gene>
<keyword evidence="3 9" id="KW-0812">Transmembrane</keyword>
<dbReference type="PROSITE" id="PS50929">
    <property type="entry name" value="ABC_TM1F"/>
    <property type="match status" value="1"/>
</dbReference>
<keyword evidence="4" id="KW-0547">Nucleotide-binding</keyword>
<evidence type="ECO:0000256" key="5">
    <source>
        <dbReference type="ARBA" id="ARBA00022840"/>
    </source>
</evidence>
<feature type="domain" description="ABC transporter" evidence="10">
    <location>
        <begin position="374"/>
        <end position="589"/>
    </location>
</feature>
<keyword evidence="2" id="KW-1003">Cell membrane</keyword>
<proteinExistence type="predicted"/>